<evidence type="ECO:0008006" key="4">
    <source>
        <dbReference type="Google" id="ProtNLM"/>
    </source>
</evidence>
<evidence type="ECO:0000256" key="1">
    <source>
        <dbReference type="SAM" id="MobiDB-lite"/>
    </source>
</evidence>
<reference evidence="2" key="1">
    <citation type="journal article" date="2011" name="PLoS ONE">
        <title>The entomopathogenic bacterial endosymbionts xenorhabdus and photorhabdus: convergent lifestyles from divergent genomes.</title>
        <authorList>
            <person name="Chaston J.M."/>
            <person name="Suen G."/>
            <person name="Tucker S.L."/>
            <person name="Andersen A.W."/>
            <person name="Bhasin A."/>
            <person name="Bode E."/>
            <person name="Bode H.B."/>
            <person name="Brachmann A.O."/>
            <person name="Cowles C.E."/>
            <person name="Cowles K.N."/>
            <person name="Darby C."/>
            <person name="de Leon L."/>
            <person name="Drace K."/>
            <person name="Du Z."/>
            <person name="Givaudan A."/>
            <person name="Herbert Tran E.E."/>
            <person name="Jewell K.A."/>
            <person name="Knack J.J."/>
            <person name="Krasomil-Osterfeld K.C."/>
            <person name="Kukor R."/>
            <person name="Lanois A."/>
            <person name="Latreille P."/>
            <person name="Leimgruber N.K."/>
            <person name="Lipke C.M."/>
            <person name="Liu R."/>
            <person name="Lu X."/>
            <person name="Martens E.C."/>
            <person name="Marri P.R."/>
            <person name="Medigue C."/>
            <person name="Menard M.L."/>
            <person name="Miller N.M."/>
            <person name="Morales-Soto N."/>
            <person name="Norton S."/>
            <person name="Ogier J.C."/>
            <person name="Orchard S.S."/>
            <person name="Park D."/>
            <person name="Park Y."/>
            <person name="Qurollo B.A."/>
            <person name="Sugar D.R."/>
            <person name="Richards G.R."/>
            <person name="Rouy Z."/>
            <person name="Slominski B."/>
            <person name="Slominski K."/>
            <person name="Snyder H."/>
            <person name="Tjaden B.C."/>
            <person name="van der Hoeven R."/>
            <person name="Welch R.D."/>
            <person name="Wheeler C."/>
            <person name="Xiang B."/>
            <person name="Barbazuk B."/>
            <person name="Gaudriault S."/>
            <person name="Goodner B."/>
            <person name="Slater S.C."/>
            <person name="Forst S."/>
            <person name="Goldman B.S."/>
            <person name="Goodrich-Blair H."/>
        </authorList>
    </citation>
    <scope>NUCLEOTIDE SEQUENCE [LARGE SCALE GENOMIC DNA]</scope>
    <source>
        <strain evidence="2">SS-2004</strain>
    </source>
</reference>
<dbReference type="Proteomes" id="UP000002045">
    <property type="component" value="Chromosome"/>
</dbReference>
<evidence type="ECO:0000313" key="2">
    <source>
        <dbReference type="EMBL" id="CBJ80369.1"/>
    </source>
</evidence>
<proteinExistence type="predicted"/>
<evidence type="ECO:0000313" key="3">
    <source>
        <dbReference type="Proteomes" id="UP000002045"/>
    </source>
</evidence>
<feature type="region of interest" description="Disordered" evidence="1">
    <location>
        <begin position="14"/>
        <end position="34"/>
    </location>
</feature>
<dbReference type="RefSeq" id="WP_012987778.1">
    <property type="nucleotide sequence ID" value="NC_013892.1"/>
</dbReference>
<accession>D3UXJ4</accession>
<dbReference type="eggNOG" id="ENOG5033KYU">
    <property type="taxonomic scope" value="Bacteria"/>
</dbReference>
<dbReference type="STRING" id="406818.XBJ1_1236"/>
<dbReference type="EMBL" id="FN667741">
    <property type="protein sequence ID" value="CBJ80369.1"/>
    <property type="molecule type" value="Genomic_DNA"/>
</dbReference>
<organism evidence="2 3">
    <name type="scientific">Xenorhabdus bovienii (strain SS-2004)</name>
    <name type="common">Xenorhabdus nematophila subsp. bovienii</name>
    <dbReference type="NCBI Taxonomy" id="406818"/>
    <lineage>
        <taxon>Bacteria</taxon>
        <taxon>Pseudomonadati</taxon>
        <taxon>Pseudomonadota</taxon>
        <taxon>Gammaproteobacteria</taxon>
        <taxon>Enterobacterales</taxon>
        <taxon>Morganellaceae</taxon>
        <taxon>Xenorhabdus</taxon>
    </lineage>
</organism>
<name>D3UXJ4_XENBS</name>
<dbReference type="AlphaFoldDB" id="D3UXJ4"/>
<dbReference type="HOGENOM" id="CLU_149236_2_0_6"/>
<sequence>MAKHLENVIPIFKDTPLPENETSHSGGNGGGGEMETRVKKLEEYVHSIKVDLAVIKSNYATKEDIASVRVEVQKAIANQTKWIAATLIATASIAIAVSKLIF</sequence>
<gene>
    <name evidence="2" type="ordered locus">XBJ1_1236</name>
</gene>
<dbReference type="KEGG" id="xbo:XBJ1_1236"/>
<protein>
    <recommendedName>
        <fullName evidence="4">Hemolysin XhlA</fullName>
    </recommendedName>
</protein>